<gene>
    <name evidence="1" type="ORF">C8J25_1052</name>
</gene>
<dbReference type="AlphaFoldDB" id="A0A2T5U3Y3"/>
<reference evidence="1 2" key="1">
    <citation type="submission" date="2018-04" db="EMBL/GenBank/DDBJ databases">
        <title>Genomic Encyclopedia of Type Strains, Phase III (KMG-III): the genomes of soil and plant-associated and newly described type strains.</title>
        <authorList>
            <person name="Whitman W."/>
        </authorList>
    </citation>
    <scope>NUCLEOTIDE SEQUENCE [LARGE SCALE GENOMIC DNA]</scope>
    <source>
        <strain evidence="1 2">MA-olki</strain>
    </source>
</reference>
<dbReference type="EMBL" id="QAYE01000005">
    <property type="protein sequence ID" value="PTW46224.1"/>
    <property type="molecule type" value="Genomic_DNA"/>
</dbReference>
<evidence type="ECO:0000313" key="1">
    <source>
        <dbReference type="EMBL" id="PTW46224.1"/>
    </source>
</evidence>
<comment type="caution">
    <text evidence="1">The sequence shown here is derived from an EMBL/GenBank/DDBJ whole genome shotgun (WGS) entry which is preliminary data.</text>
</comment>
<dbReference type="Proteomes" id="UP000244013">
    <property type="component" value="Unassembled WGS sequence"/>
</dbReference>
<accession>A0A2T5U3Y3</accession>
<protein>
    <submittedName>
        <fullName evidence="1">Uncharacterized protein</fullName>
    </submittedName>
</protein>
<evidence type="ECO:0000313" key="2">
    <source>
        <dbReference type="Proteomes" id="UP000244013"/>
    </source>
</evidence>
<name>A0A2T5U3Y3_9SPHN</name>
<sequence length="53" mass="5716">MLATRRNDVATPLHIGMTFTINAEHLSATGDKTRDALVRRHATEENPGVSADG</sequence>
<proteinExistence type="predicted"/>
<organism evidence="1 2">
    <name type="scientific">Sphingomonas faeni</name>
    <dbReference type="NCBI Taxonomy" id="185950"/>
    <lineage>
        <taxon>Bacteria</taxon>
        <taxon>Pseudomonadati</taxon>
        <taxon>Pseudomonadota</taxon>
        <taxon>Alphaproteobacteria</taxon>
        <taxon>Sphingomonadales</taxon>
        <taxon>Sphingomonadaceae</taxon>
        <taxon>Sphingomonas</taxon>
    </lineage>
</organism>